<sequence length="974" mass="115475">MITIKKILENDTKDFEMEITKQIKMIKEKGKNNNKKNFTPEEKKEMHKKLLAMKEFFDSEVVYVEDMKLWDTSFRKAILNMSCIPTKQKYFLNEIIFANLSDLVKIHNVFLGEYQKKHFEILKRHNKSKNQETDKNLRYSKEFIIPIDEFVNCYDLEYATSALSFFLQALKNYINYVQTLPSAVYEFESLMHKNEKFKKAVDEWFVKNDVANLGYTHYFYRPTTKVVRYSLLFEAIVKHETNPINLQCYKIVNESLGPAIQVLDLKFKERSSFFNIYKLMNTFVFSEKNFSMFNLKLMDQRTKIEFNQQLITKSSVIKPASFKDIFVINNIMLICRTRETQFYNITIDEKPIFLSKYEMTKEKISFFDMSDNLERYFPIYFVQKETLDIKAIYFTDTYSRESAYELFKQMLKKAVPKCKEYNVLCRKNNRYECDFKEILCIFQVYGESEELEQKADEPIVFESSNLSKGEMENIEIGNKKAEEVVSVNTSVVEWNVGMDIKNDYLVNETKAVKERESYFNKNSSAFQSFKNTLFEKFYLEKHRGKKEDGNGLPLEEEIVEESDEKTIAKANCCGFVKPSDFFTIDIRIECEKKIKNESMTIFSTKNGIFKTMNGSMIKLWNKPAKKFLYDNENQMLIYQIENCVYISAFTSNSTSIKPQKINLKITDFFIGQTNERTYLVLTIKGDYNFCLMYVLSVIRSELEIRVCFEKKLYVGQNVESIEFFPEKLVVACNVFEVVDLKTLKTQQLIEMYDPYTCAFLETIKCLNAKKIFRVNEDVFLVCYEGVGFYVDRVGRCVQTHISFNWEEEAKYFKMYKKWLFVLSEHYVSVFCLMKGCIIFQKGFKKGKFVEGERKPLIYNETGLYEMVMVRKIEQLTYREDEVFVKSEVKGKEGSKASKIYSEKRMVKSDDELIKSKTVKKEVKMRKPRRKEETKIANIEEVYKLENKSSETICEIVKMYEEKYKNYKYMTLKLV</sequence>
<dbReference type="InterPro" id="IPR001180">
    <property type="entry name" value="CNH_dom"/>
</dbReference>
<dbReference type="Proteomes" id="UP000192758">
    <property type="component" value="Unassembled WGS sequence"/>
</dbReference>
<organism evidence="3 4">
    <name type="scientific">Ecytonucleospora hepatopenaei</name>
    <dbReference type="NCBI Taxonomy" id="646526"/>
    <lineage>
        <taxon>Eukaryota</taxon>
        <taxon>Fungi</taxon>
        <taxon>Fungi incertae sedis</taxon>
        <taxon>Microsporidia</taxon>
        <taxon>Enterocytozoonidae</taxon>
        <taxon>Ecytonucleospora</taxon>
    </lineage>
</organism>
<dbReference type="GO" id="GO:0005085">
    <property type="term" value="F:guanyl-nucleotide exchange factor activity"/>
    <property type="evidence" value="ECO:0007669"/>
    <property type="project" value="UniProtKB-KW"/>
</dbReference>
<dbReference type="EMBL" id="MNPJ01000021">
    <property type="protein sequence ID" value="OQS54222.1"/>
    <property type="molecule type" value="Genomic_DNA"/>
</dbReference>
<dbReference type="Gene3D" id="1.20.900.10">
    <property type="entry name" value="Dbl homology (DH) domain"/>
    <property type="match status" value="1"/>
</dbReference>
<dbReference type="VEuPathDB" id="MicrosporidiaDB:EHP00_2203"/>
<comment type="caution">
    <text evidence="3">The sequence shown here is derived from an EMBL/GenBank/DDBJ whole genome shotgun (WGS) entry which is preliminary data.</text>
</comment>
<dbReference type="PANTHER" id="PTHR46572:SF1">
    <property type="entry name" value="RHO1 GUANINE NUCLEOTIDE EXCHANGE FACTOR TUS1"/>
    <property type="match status" value="1"/>
</dbReference>
<name>A0A1W0E4V1_9MICR</name>
<protein>
    <submittedName>
        <fullName evidence="3">RhoGEF guanine nucleotide exchange factor for RhoRacCdc42-like GTPase</fullName>
    </submittedName>
</protein>
<dbReference type="InterPro" id="IPR035899">
    <property type="entry name" value="DBL_dom_sf"/>
</dbReference>
<dbReference type="Pfam" id="PF00780">
    <property type="entry name" value="CNH"/>
    <property type="match status" value="1"/>
</dbReference>
<keyword evidence="4" id="KW-1185">Reference proteome</keyword>
<dbReference type="PANTHER" id="PTHR46572">
    <property type="entry name" value="RHO1 GDP-GTP EXCHANGE PROTEIN 1-RELATED"/>
    <property type="match status" value="1"/>
</dbReference>
<dbReference type="InterPro" id="IPR052233">
    <property type="entry name" value="Rho-type_GEFs"/>
</dbReference>
<keyword evidence="1" id="KW-0344">Guanine-nucleotide releasing factor</keyword>
<dbReference type="STRING" id="646526.A0A1W0E4V1"/>
<evidence type="ECO:0000256" key="1">
    <source>
        <dbReference type="ARBA" id="ARBA00022658"/>
    </source>
</evidence>
<dbReference type="OrthoDB" id="2272012at2759"/>
<dbReference type="SUPFAM" id="SSF48065">
    <property type="entry name" value="DBL homology domain (DH-domain)"/>
    <property type="match status" value="1"/>
</dbReference>
<dbReference type="InterPro" id="IPR000219">
    <property type="entry name" value="DH_dom"/>
</dbReference>
<evidence type="ECO:0000259" key="2">
    <source>
        <dbReference type="PROSITE" id="PS50010"/>
    </source>
</evidence>
<dbReference type="SMART" id="SM00325">
    <property type="entry name" value="RhoGEF"/>
    <property type="match status" value="1"/>
</dbReference>
<dbReference type="Pfam" id="PF00621">
    <property type="entry name" value="RhoGEF"/>
    <property type="match status" value="1"/>
</dbReference>
<dbReference type="PROSITE" id="PS50010">
    <property type="entry name" value="DH_2"/>
    <property type="match status" value="1"/>
</dbReference>
<dbReference type="AlphaFoldDB" id="A0A1W0E4V1"/>
<evidence type="ECO:0000313" key="4">
    <source>
        <dbReference type="Proteomes" id="UP000192758"/>
    </source>
</evidence>
<reference evidence="3 4" key="1">
    <citation type="journal article" date="2017" name="Environ. Microbiol.">
        <title>Decay of the glycolytic pathway and adaptation to intranuclear parasitism within Enterocytozoonidae microsporidia.</title>
        <authorList>
            <person name="Wiredu Boakye D."/>
            <person name="Jaroenlak P."/>
            <person name="Prachumwat A."/>
            <person name="Williams T.A."/>
            <person name="Bateman K.S."/>
            <person name="Itsathitphaisarn O."/>
            <person name="Sritunyalucksana K."/>
            <person name="Paszkiewicz K.H."/>
            <person name="Moore K.A."/>
            <person name="Stentiford G.D."/>
            <person name="Williams B.A."/>
        </authorList>
    </citation>
    <scope>NUCLEOTIDE SEQUENCE [LARGE SCALE GENOMIC DNA]</scope>
    <source>
        <strain evidence="3 4">TH1</strain>
    </source>
</reference>
<accession>A0A1W0E4V1</accession>
<gene>
    <name evidence="3" type="ORF">EHP00_2203</name>
</gene>
<evidence type="ECO:0000313" key="3">
    <source>
        <dbReference type="EMBL" id="OQS54222.1"/>
    </source>
</evidence>
<feature type="domain" description="DH" evidence="2">
    <location>
        <begin position="48"/>
        <end position="263"/>
    </location>
</feature>
<proteinExistence type="predicted"/>